<organism evidence="1 2">
    <name type="scientific">Proteus mirabilis</name>
    <dbReference type="NCBI Taxonomy" id="584"/>
    <lineage>
        <taxon>Bacteria</taxon>
        <taxon>Pseudomonadati</taxon>
        <taxon>Pseudomonadota</taxon>
        <taxon>Gammaproteobacteria</taxon>
        <taxon>Enterobacterales</taxon>
        <taxon>Morganellaceae</taxon>
        <taxon>Proteus</taxon>
    </lineage>
</organism>
<name>A0A379GEI3_PROMI</name>
<evidence type="ECO:0000313" key="1">
    <source>
        <dbReference type="EMBL" id="SUC39365.1"/>
    </source>
</evidence>
<accession>A0A379GEI3</accession>
<evidence type="ECO:0000313" key="2">
    <source>
        <dbReference type="Proteomes" id="UP000254191"/>
    </source>
</evidence>
<dbReference type="EMBL" id="UGTS01000006">
    <property type="protein sequence ID" value="SUC39365.1"/>
    <property type="molecule type" value="Genomic_DNA"/>
</dbReference>
<reference evidence="1 2" key="1">
    <citation type="submission" date="2018-06" db="EMBL/GenBank/DDBJ databases">
        <authorList>
            <consortium name="Pathogen Informatics"/>
            <person name="Doyle S."/>
        </authorList>
    </citation>
    <scope>NUCLEOTIDE SEQUENCE [LARGE SCALE GENOMIC DNA]</scope>
    <source>
        <strain evidence="1 2">NCTC11938</strain>
    </source>
</reference>
<proteinExistence type="predicted"/>
<gene>
    <name evidence="1" type="primary">agaD_3</name>
    <name evidence="1" type="ORF">NCTC11938_03653</name>
</gene>
<dbReference type="AlphaFoldDB" id="A0A379GEI3"/>
<dbReference type="Proteomes" id="UP000254191">
    <property type="component" value="Unassembled WGS sequence"/>
</dbReference>
<protein>
    <submittedName>
        <fullName evidence="1">N-acetylgalactosamine-specific PTS system, EIID component</fullName>
    </submittedName>
</protein>
<sequence>MEENKEKPSTVNVMKVAGMGADWGALAMLSTI</sequence>